<dbReference type="EMBL" id="LIZX01000136">
    <property type="protein sequence ID" value="KPJ65095.1"/>
    <property type="molecule type" value="Genomic_DNA"/>
</dbReference>
<name>A0A0S7XRP8_UNCSA</name>
<reference evidence="1 2" key="1">
    <citation type="journal article" date="2015" name="Microbiome">
        <title>Genomic resolution of linkages in carbon, nitrogen, and sulfur cycling among widespread estuary sediment bacteria.</title>
        <authorList>
            <person name="Baker B.J."/>
            <person name="Lazar C.S."/>
            <person name="Teske A.P."/>
            <person name="Dick G.J."/>
        </authorList>
    </citation>
    <scope>NUCLEOTIDE SEQUENCE [LARGE SCALE GENOMIC DNA]</scope>
    <source>
        <strain evidence="1">DG_54_3</strain>
    </source>
</reference>
<accession>A0A0S7XRP8</accession>
<proteinExistence type="predicted"/>
<sequence length="74" mass="8769">MNKSNAIRNKCLECSGDSPKEVTLCLTVDCPLWQFRFGYSNKDRRYKQRMEAAKRNYPEEYKKIMKLLSDGDKK</sequence>
<evidence type="ECO:0000313" key="1">
    <source>
        <dbReference type="EMBL" id="KPJ65095.1"/>
    </source>
</evidence>
<organism evidence="1 2">
    <name type="scientific">candidate division WOR-1 bacterium DG_54_3</name>
    <dbReference type="NCBI Taxonomy" id="1703775"/>
    <lineage>
        <taxon>Bacteria</taxon>
        <taxon>Bacillati</taxon>
        <taxon>Saganbacteria</taxon>
    </lineage>
</organism>
<comment type="caution">
    <text evidence="1">The sequence shown here is derived from an EMBL/GenBank/DDBJ whole genome shotgun (WGS) entry which is preliminary data.</text>
</comment>
<dbReference type="Proteomes" id="UP000051861">
    <property type="component" value="Unassembled WGS sequence"/>
</dbReference>
<gene>
    <name evidence="1" type="ORF">AMJ44_11005</name>
</gene>
<evidence type="ECO:0000313" key="2">
    <source>
        <dbReference type="Proteomes" id="UP000051861"/>
    </source>
</evidence>
<protein>
    <submittedName>
        <fullName evidence="1">Uncharacterized protein</fullName>
    </submittedName>
</protein>
<dbReference type="AlphaFoldDB" id="A0A0S7XRP8"/>